<dbReference type="Proteomes" id="UP001642484">
    <property type="component" value="Unassembled WGS sequence"/>
</dbReference>
<gene>
    <name evidence="2" type="ORF">CCMP2556_LOCUS28450</name>
</gene>
<accession>A0ABP0N3M9</accession>
<keyword evidence="3" id="KW-1185">Reference proteome</keyword>
<feature type="region of interest" description="Disordered" evidence="1">
    <location>
        <begin position="1"/>
        <end position="23"/>
    </location>
</feature>
<organism evidence="2 3">
    <name type="scientific">Durusdinium trenchii</name>
    <dbReference type="NCBI Taxonomy" id="1381693"/>
    <lineage>
        <taxon>Eukaryota</taxon>
        <taxon>Sar</taxon>
        <taxon>Alveolata</taxon>
        <taxon>Dinophyceae</taxon>
        <taxon>Suessiales</taxon>
        <taxon>Symbiodiniaceae</taxon>
        <taxon>Durusdinium</taxon>
    </lineage>
</organism>
<evidence type="ECO:0000313" key="2">
    <source>
        <dbReference type="EMBL" id="CAK9057697.1"/>
    </source>
</evidence>
<protein>
    <submittedName>
        <fullName evidence="2">Uncharacterized protein</fullName>
    </submittedName>
</protein>
<comment type="caution">
    <text evidence="2">The sequence shown here is derived from an EMBL/GenBank/DDBJ whole genome shotgun (WGS) entry which is preliminary data.</text>
</comment>
<reference evidence="2 3" key="1">
    <citation type="submission" date="2024-02" db="EMBL/GenBank/DDBJ databases">
        <authorList>
            <person name="Chen Y."/>
            <person name="Shah S."/>
            <person name="Dougan E. K."/>
            <person name="Thang M."/>
            <person name="Chan C."/>
        </authorList>
    </citation>
    <scope>NUCLEOTIDE SEQUENCE [LARGE SCALE GENOMIC DNA]</scope>
</reference>
<sequence>MAWASSRPCSTWSETDTPKSSEGDAFLKTLTETEFGFYGKYVSRFPGGIYSLNQNPDVTCIQSVGQVMPTLISSCSILFSALHQRLLTQRELLVAQGFPTQEEWTHGVQCSSFSRLSEWPSHSALGKMAGNSIHTNVSSVLILSFSSLNRPTCGKTFGQAL</sequence>
<name>A0ABP0N3M9_9DINO</name>
<evidence type="ECO:0000313" key="3">
    <source>
        <dbReference type="Proteomes" id="UP001642484"/>
    </source>
</evidence>
<dbReference type="EMBL" id="CAXAMN010021296">
    <property type="protein sequence ID" value="CAK9057697.1"/>
    <property type="molecule type" value="Genomic_DNA"/>
</dbReference>
<proteinExistence type="predicted"/>
<evidence type="ECO:0000256" key="1">
    <source>
        <dbReference type="SAM" id="MobiDB-lite"/>
    </source>
</evidence>